<dbReference type="Proteomes" id="UP001225596">
    <property type="component" value="Unassembled WGS sequence"/>
</dbReference>
<evidence type="ECO:0000256" key="4">
    <source>
        <dbReference type="HAMAP-Rule" id="MF_02125"/>
    </source>
</evidence>
<dbReference type="CDD" id="cd02440">
    <property type="entry name" value="AdoMet_MTases"/>
    <property type="match status" value="1"/>
</dbReference>
<accession>A0ABU1BRL2</accession>
<dbReference type="GO" id="GO:0005840">
    <property type="term" value="C:ribosome"/>
    <property type="evidence" value="ECO:0007669"/>
    <property type="project" value="UniProtKB-KW"/>
</dbReference>
<organism evidence="6 7">
    <name type="scientific">Keguizhuia sedimenti</name>
    <dbReference type="NCBI Taxonomy" id="3064264"/>
    <lineage>
        <taxon>Bacteria</taxon>
        <taxon>Pseudomonadati</taxon>
        <taxon>Pseudomonadota</taxon>
        <taxon>Betaproteobacteria</taxon>
        <taxon>Burkholderiales</taxon>
        <taxon>Oxalobacteraceae</taxon>
        <taxon>Keguizhuia</taxon>
    </lineage>
</organism>
<dbReference type="InterPro" id="IPR017127">
    <property type="entry name" value="Ribosome_uL3_MTase"/>
</dbReference>
<dbReference type="GO" id="GO:0008168">
    <property type="term" value="F:methyltransferase activity"/>
    <property type="evidence" value="ECO:0007669"/>
    <property type="project" value="UniProtKB-KW"/>
</dbReference>
<dbReference type="GO" id="GO:0032259">
    <property type="term" value="P:methylation"/>
    <property type="evidence" value="ECO:0007669"/>
    <property type="project" value="UniProtKB-KW"/>
</dbReference>
<evidence type="ECO:0000256" key="3">
    <source>
        <dbReference type="ARBA" id="ARBA00022691"/>
    </source>
</evidence>
<comment type="caution">
    <text evidence="6">The sequence shown here is derived from an EMBL/GenBank/DDBJ whole genome shotgun (WGS) entry which is preliminary data.</text>
</comment>
<sequence length="298" mass="33480">MTANQLSTIRDLLRYAVTRFNSAKLFFGHGSNNAFDEAAYLILHSLSLPLDRLDPFMDARLLPEEVERVLTVIERRTKDRVPASYLTNEAWLGGYRFYVDERVIVPRSFIAELIPEQFSPWIDDPDAVENILELCTGSGCLPIMLADAFPNAHVDAVDISSEALAVARRNVDEYQMQDRISLIESDLYAKVPEKKYDIIVTNPPYVNADSMSKLPNEYHAEPEIALAGGQDGMDLVRQIVFGAAQRLTSKGILIVEIGNERQHAETAFPELEMTWLSTSAGDDMVFLVTAQQLKKVKQ</sequence>
<comment type="similarity">
    <text evidence="4">Belongs to the protein N5-glutamine methyltransferase family. PrmB subfamily.</text>
</comment>
<keyword evidence="6" id="KW-0689">Ribosomal protein</keyword>
<keyword evidence="3 4" id="KW-0949">S-adenosyl-L-methionine</keyword>
<evidence type="ECO:0000256" key="2">
    <source>
        <dbReference type="ARBA" id="ARBA00022679"/>
    </source>
</evidence>
<proteinExistence type="inferred from homology"/>
<dbReference type="InterPro" id="IPR029063">
    <property type="entry name" value="SAM-dependent_MTases_sf"/>
</dbReference>
<dbReference type="EC" id="2.1.1.298" evidence="4"/>
<evidence type="ECO:0000259" key="5">
    <source>
        <dbReference type="Pfam" id="PF05175"/>
    </source>
</evidence>
<comment type="function">
    <text evidence="4">Methylates ribosomal protein uL3 on a specific glutamine residue.</text>
</comment>
<protein>
    <recommendedName>
        <fullName evidence="4">Ribosomal protein uL3 glutamine methyltransferase</fullName>
        <shortName evidence="4">uL3 MTase</shortName>
        <ecNumber evidence="4">2.1.1.298</ecNumber>
    </recommendedName>
    <alternativeName>
        <fullName evidence="4">N5-glutamine methyltransferase PrmB</fullName>
    </alternativeName>
</protein>
<name>A0ABU1BRL2_9BURK</name>
<reference evidence="6 7" key="1">
    <citation type="submission" date="2023-08" db="EMBL/GenBank/DDBJ databases">
        <title>Oxalobacteraceae gen .nov., isolated from river sludge outside the plant.</title>
        <authorList>
            <person name="Zhao S.Y."/>
        </authorList>
    </citation>
    <scope>NUCLEOTIDE SEQUENCE [LARGE SCALE GENOMIC DNA]</scope>
    <source>
        <strain evidence="6 7">R-40</strain>
    </source>
</reference>
<keyword evidence="6" id="KW-0687">Ribonucleoprotein</keyword>
<dbReference type="Gene3D" id="1.10.8.10">
    <property type="entry name" value="DNA helicase RuvA subunit, C-terminal domain"/>
    <property type="match status" value="1"/>
</dbReference>
<dbReference type="NCBIfam" id="TIGR00536">
    <property type="entry name" value="hemK_fam"/>
    <property type="match status" value="1"/>
</dbReference>
<keyword evidence="2 4" id="KW-0808">Transferase</keyword>
<dbReference type="RefSeq" id="WP_338437448.1">
    <property type="nucleotide sequence ID" value="NZ_JAUYVH010000010.1"/>
</dbReference>
<dbReference type="InterPro" id="IPR004556">
    <property type="entry name" value="HemK-like"/>
</dbReference>
<dbReference type="InterPro" id="IPR007848">
    <property type="entry name" value="Small_mtfrase_dom"/>
</dbReference>
<dbReference type="PIRSF" id="PIRSF037167">
    <property type="entry name" value="Mtase_YfcB_prd"/>
    <property type="match status" value="1"/>
</dbReference>
<keyword evidence="7" id="KW-1185">Reference proteome</keyword>
<gene>
    <name evidence="4 6" type="primary">prmB</name>
    <name evidence="6" type="ORF">Q8A64_13935</name>
</gene>
<keyword evidence="1 4" id="KW-0489">Methyltransferase</keyword>
<dbReference type="EMBL" id="JAUYVH010000010">
    <property type="protein sequence ID" value="MDQ9171509.1"/>
    <property type="molecule type" value="Genomic_DNA"/>
</dbReference>
<feature type="domain" description="Methyltransferase small" evidence="5">
    <location>
        <begin position="128"/>
        <end position="209"/>
    </location>
</feature>
<dbReference type="SUPFAM" id="SSF53335">
    <property type="entry name" value="S-adenosyl-L-methionine-dependent methyltransferases"/>
    <property type="match status" value="1"/>
</dbReference>
<dbReference type="Gene3D" id="3.40.50.150">
    <property type="entry name" value="Vaccinia Virus protein VP39"/>
    <property type="match status" value="1"/>
</dbReference>
<evidence type="ECO:0000313" key="6">
    <source>
        <dbReference type="EMBL" id="MDQ9171509.1"/>
    </source>
</evidence>
<dbReference type="PANTHER" id="PTHR47806">
    <property type="entry name" value="50S RIBOSOMAL PROTEIN L3 GLUTAMINE METHYLTRANSFERASE"/>
    <property type="match status" value="1"/>
</dbReference>
<dbReference type="PROSITE" id="PS00092">
    <property type="entry name" value="N6_MTASE"/>
    <property type="match status" value="1"/>
</dbReference>
<dbReference type="Pfam" id="PF05175">
    <property type="entry name" value="MTS"/>
    <property type="match status" value="1"/>
</dbReference>
<dbReference type="HAMAP" id="MF_02125">
    <property type="entry name" value="L3_methyltr_PrmB"/>
    <property type="match status" value="1"/>
</dbReference>
<dbReference type="InterPro" id="IPR002052">
    <property type="entry name" value="DNA_methylase_N6_adenine_CS"/>
</dbReference>
<dbReference type="PANTHER" id="PTHR47806:SF1">
    <property type="entry name" value="RIBOSOMAL PROTEIN UL3 GLUTAMINE METHYLTRANSFERASE"/>
    <property type="match status" value="1"/>
</dbReference>
<comment type="catalytic activity">
    <reaction evidence="4">
        <text>L-glutaminyl-[ribosomal protein uL3] + S-adenosyl-L-methionine = N(5)-methyl-L-glutaminyl-[ribosomal protein uL3] + S-adenosyl-L-homocysteine + H(+)</text>
        <dbReference type="Rhea" id="RHEA:45020"/>
        <dbReference type="Rhea" id="RHEA-COMP:11063"/>
        <dbReference type="Rhea" id="RHEA-COMP:11064"/>
        <dbReference type="ChEBI" id="CHEBI:15378"/>
        <dbReference type="ChEBI" id="CHEBI:30011"/>
        <dbReference type="ChEBI" id="CHEBI:57856"/>
        <dbReference type="ChEBI" id="CHEBI:59789"/>
        <dbReference type="ChEBI" id="CHEBI:61891"/>
        <dbReference type="EC" id="2.1.1.298"/>
    </reaction>
</comment>
<evidence type="ECO:0000313" key="7">
    <source>
        <dbReference type="Proteomes" id="UP001225596"/>
    </source>
</evidence>
<evidence type="ECO:0000256" key="1">
    <source>
        <dbReference type="ARBA" id="ARBA00022603"/>
    </source>
</evidence>
<dbReference type="NCBIfam" id="TIGR03533">
    <property type="entry name" value="L3_gln_methyl"/>
    <property type="match status" value="1"/>
</dbReference>